<sequence length="798" mass="84315">MNLVGDLRSAHHQMSLSPCHITQTVALHPGLRIRSPLALIASTPVANQACYKSPGLSLRSSRISLCLAFSPGHFVSSVSPSAFLTLARFTDYPSASRFGLCSPLIDPRRYTEYPHVLPLLYPFAFVLTLPVSTMSLSRPMNKSSHLDLLASRLFPLVTEYSGTTGSSSFTHGHSTGMDTTRILFRLKQGPGSLEQHIREFLAISNHSDLPDCILIKIFCDGLNELLKVRLRREGPRSSLAVFLDYALLTVGSSFTVGVTEEQRDIAVTLAVQPARVMAATTDPFRKLAATPERAHVMAVTAVPVHKMVAAPVRAHVMAATAEPVHKMAAKTELRHVTAATPETSKAKAAFPDQVAAVFPESSQVTAVFPESSQVTAVFPESSQVTAVVPVSSRVTAVSPESSKVTAVTPVSSQAAAAVPESSQATAVVPESSQDTAVVSESSRVSAVIPESSKVKAVVPESSKVKAAVPDSSKVKAAVSEPSKVKIVVPVSSKVRTDFPDEPSHVTVGLHESNQVTAVLHKPSRVTADLHDQVKSLLVSTNQVTLQPIMMASVLDPPLVSVRSANIPVASTPSIPTIKEVLLPAAALPLMAVAIWCAWAAHCALEVPSDYKSAPEVPSDHKSASEVPSDHKSASEVPSDHKSAPEVPSDHKSAPGVSFDLRSAPEVSSDHESAPEASPVRGAAPMPPEVSASAVEPPKEAAFTYELSASHLVLSASSLPALPRSQSMTRVPALPWRAPAPPALPWRAPAPPAPPPALPWRAPAPPALPWWAPALPVLPQSPGPLHGPGPLALALFRLV</sequence>
<name>A0ABD0MU85_CIRMR</name>
<protein>
    <submittedName>
        <fullName evidence="2">Uncharacterized protein</fullName>
    </submittedName>
</protein>
<gene>
    <name evidence="2" type="ORF">M9458_052258</name>
</gene>
<proteinExistence type="predicted"/>
<dbReference type="EMBL" id="JAMKFB020000189">
    <property type="protein sequence ID" value="KAL0152535.1"/>
    <property type="molecule type" value="Genomic_DNA"/>
</dbReference>
<evidence type="ECO:0000313" key="2">
    <source>
        <dbReference type="EMBL" id="KAL0152535.1"/>
    </source>
</evidence>
<dbReference type="Proteomes" id="UP001529510">
    <property type="component" value="Unassembled WGS sequence"/>
</dbReference>
<feature type="region of interest" description="Disordered" evidence="1">
    <location>
        <begin position="610"/>
        <end position="692"/>
    </location>
</feature>
<keyword evidence="3" id="KW-1185">Reference proteome</keyword>
<evidence type="ECO:0000313" key="3">
    <source>
        <dbReference type="Proteomes" id="UP001529510"/>
    </source>
</evidence>
<organism evidence="2 3">
    <name type="scientific">Cirrhinus mrigala</name>
    <name type="common">Mrigala</name>
    <dbReference type="NCBI Taxonomy" id="683832"/>
    <lineage>
        <taxon>Eukaryota</taxon>
        <taxon>Metazoa</taxon>
        <taxon>Chordata</taxon>
        <taxon>Craniata</taxon>
        <taxon>Vertebrata</taxon>
        <taxon>Euteleostomi</taxon>
        <taxon>Actinopterygii</taxon>
        <taxon>Neopterygii</taxon>
        <taxon>Teleostei</taxon>
        <taxon>Ostariophysi</taxon>
        <taxon>Cypriniformes</taxon>
        <taxon>Cyprinidae</taxon>
        <taxon>Labeoninae</taxon>
        <taxon>Labeonini</taxon>
        <taxon>Cirrhinus</taxon>
    </lineage>
</organism>
<comment type="caution">
    <text evidence="2">The sequence shown here is derived from an EMBL/GenBank/DDBJ whole genome shotgun (WGS) entry which is preliminary data.</text>
</comment>
<reference evidence="2 3" key="1">
    <citation type="submission" date="2024-05" db="EMBL/GenBank/DDBJ databases">
        <title>Genome sequencing and assembly of Indian major carp, Cirrhinus mrigala (Hamilton, 1822).</title>
        <authorList>
            <person name="Mohindra V."/>
            <person name="Chowdhury L.M."/>
            <person name="Lal K."/>
            <person name="Jena J.K."/>
        </authorList>
    </citation>
    <scope>NUCLEOTIDE SEQUENCE [LARGE SCALE GENOMIC DNA]</scope>
    <source>
        <strain evidence="2">CM1030</strain>
        <tissue evidence="2">Blood</tissue>
    </source>
</reference>
<accession>A0ABD0MU85</accession>
<dbReference type="AlphaFoldDB" id="A0ABD0MU85"/>
<feature type="compositionally biased region" description="Basic and acidic residues" evidence="1">
    <location>
        <begin position="617"/>
        <end position="652"/>
    </location>
</feature>
<evidence type="ECO:0000256" key="1">
    <source>
        <dbReference type="SAM" id="MobiDB-lite"/>
    </source>
</evidence>